<dbReference type="EnsemblMetazoa" id="AMAM007962-RA">
    <property type="protein sequence ID" value="AMAM007962-PA"/>
    <property type="gene ID" value="AMAM007962"/>
</dbReference>
<dbReference type="Proteomes" id="UP000075901">
    <property type="component" value="Unassembled WGS sequence"/>
</dbReference>
<sequence>MIMRFDTSPFERTMDRVIVVNTSTEVTHTLTPQRQSIYDSSTSLTSTSSTSGYQSLQHQGSHRLINQSIMFLEQHHPSLSQSQQPLSFPHQLKPSNEPSASLGIGSQALAVTSLEFLNAHDVGVIMAGYSDSTIRLWRPKETSDENQLLSAWHGLLDFNTSSAAKVSCTEPAPVVHGSVPAPGGLILAWHQQSQTIMAAGE</sequence>
<evidence type="ECO:0000313" key="3">
    <source>
        <dbReference type="Proteomes" id="UP000075901"/>
    </source>
</evidence>
<dbReference type="VEuPathDB" id="VectorBase:AMAM007962"/>
<keyword evidence="3" id="KW-1185">Reference proteome</keyword>
<reference evidence="3" key="1">
    <citation type="submission" date="2013-09" db="EMBL/GenBank/DDBJ databases">
        <title>The Genome Sequence of Anopheles maculatus species B.</title>
        <authorList>
            <consortium name="The Broad Institute Genomics Platform"/>
            <person name="Neafsey D.E."/>
            <person name="Besansky N."/>
            <person name="Howell P."/>
            <person name="Walton C."/>
            <person name="Young S.K."/>
            <person name="Zeng Q."/>
            <person name="Gargeya S."/>
            <person name="Fitzgerald M."/>
            <person name="Haas B."/>
            <person name="Abouelleil A."/>
            <person name="Allen A.W."/>
            <person name="Alvarado L."/>
            <person name="Arachchi H.M."/>
            <person name="Berlin A.M."/>
            <person name="Chapman S.B."/>
            <person name="Gainer-Dewar J."/>
            <person name="Goldberg J."/>
            <person name="Griggs A."/>
            <person name="Gujja S."/>
            <person name="Hansen M."/>
            <person name="Howarth C."/>
            <person name="Imamovic A."/>
            <person name="Ireland A."/>
            <person name="Larimer J."/>
            <person name="McCowan C."/>
            <person name="Murphy C."/>
            <person name="Pearson M."/>
            <person name="Poon T.W."/>
            <person name="Priest M."/>
            <person name="Roberts A."/>
            <person name="Saif S."/>
            <person name="Shea T."/>
            <person name="Sisk P."/>
            <person name="Sykes S."/>
            <person name="Wortman J."/>
            <person name="Nusbaum C."/>
            <person name="Birren B."/>
        </authorList>
    </citation>
    <scope>NUCLEOTIDE SEQUENCE [LARGE SCALE GENOMIC DNA]</scope>
    <source>
        <strain evidence="3">maculatus3</strain>
    </source>
</reference>
<feature type="region of interest" description="Disordered" evidence="1">
    <location>
        <begin position="36"/>
        <end position="57"/>
    </location>
</feature>
<protein>
    <submittedName>
        <fullName evidence="2">Uncharacterized protein</fullName>
    </submittedName>
</protein>
<dbReference type="AlphaFoldDB" id="A0A182SJG3"/>
<reference evidence="2" key="2">
    <citation type="submission" date="2020-05" db="UniProtKB">
        <authorList>
            <consortium name="EnsemblMetazoa"/>
        </authorList>
    </citation>
    <scope>IDENTIFICATION</scope>
    <source>
        <strain evidence="2">maculatus3</strain>
    </source>
</reference>
<proteinExistence type="predicted"/>
<name>A0A182SJG3_9DIPT</name>
<feature type="compositionally biased region" description="Low complexity" evidence="1">
    <location>
        <begin position="80"/>
        <end position="92"/>
    </location>
</feature>
<accession>A0A182SJG3</accession>
<evidence type="ECO:0000256" key="1">
    <source>
        <dbReference type="SAM" id="MobiDB-lite"/>
    </source>
</evidence>
<feature type="compositionally biased region" description="Low complexity" evidence="1">
    <location>
        <begin position="40"/>
        <end position="51"/>
    </location>
</feature>
<feature type="region of interest" description="Disordered" evidence="1">
    <location>
        <begin position="80"/>
        <end position="99"/>
    </location>
</feature>
<evidence type="ECO:0000313" key="2">
    <source>
        <dbReference type="EnsemblMetazoa" id="AMAM007962-PA"/>
    </source>
</evidence>
<organism evidence="2 3">
    <name type="scientific">Anopheles maculatus</name>
    <dbReference type="NCBI Taxonomy" id="74869"/>
    <lineage>
        <taxon>Eukaryota</taxon>
        <taxon>Metazoa</taxon>
        <taxon>Ecdysozoa</taxon>
        <taxon>Arthropoda</taxon>
        <taxon>Hexapoda</taxon>
        <taxon>Insecta</taxon>
        <taxon>Pterygota</taxon>
        <taxon>Neoptera</taxon>
        <taxon>Endopterygota</taxon>
        <taxon>Diptera</taxon>
        <taxon>Nematocera</taxon>
        <taxon>Culicoidea</taxon>
        <taxon>Culicidae</taxon>
        <taxon>Anophelinae</taxon>
        <taxon>Anopheles</taxon>
        <taxon>Anopheles maculatus group</taxon>
    </lineage>
</organism>